<evidence type="ECO:0008006" key="2">
    <source>
        <dbReference type="Google" id="ProtNLM"/>
    </source>
</evidence>
<dbReference type="InParanoid" id="A0A1X7USW6"/>
<accession>A0A1X7USW6</accession>
<reference evidence="1" key="1">
    <citation type="submission" date="2017-05" db="UniProtKB">
        <authorList>
            <consortium name="EnsemblMetazoa"/>
        </authorList>
    </citation>
    <scope>IDENTIFICATION</scope>
</reference>
<organism evidence="1">
    <name type="scientific">Amphimedon queenslandica</name>
    <name type="common">Sponge</name>
    <dbReference type="NCBI Taxonomy" id="400682"/>
    <lineage>
        <taxon>Eukaryota</taxon>
        <taxon>Metazoa</taxon>
        <taxon>Porifera</taxon>
        <taxon>Demospongiae</taxon>
        <taxon>Heteroscleromorpha</taxon>
        <taxon>Haplosclerida</taxon>
        <taxon>Niphatidae</taxon>
        <taxon>Amphimedon</taxon>
    </lineage>
</organism>
<dbReference type="EnsemblMetazoa" id="Aqu2.1.30751_001">
    <property type="protein sequence ID" value="Aqu2.1.30751_001"/>
    <property type="gene ID" value="Aqu2.1.30751"/>
</dbReference>
<proteinExistence type="predicted"/>
<dbReference type="AlphaFoldDB" id="A0A1X7USW6"/>
<evidence type="ECO:0000313" key="1">
    <source>
        <dbReference type="EnsemblMetazoa" id="Aqu2.1.30751_001"/>
    </source>
</evidence>
<name>A0A1X7USW6_AMPQE</name>
<protein>
    <recommendedName>
        <fullName evidence="2">Reverse transcriptase domain-containing protein</fullName>
    </recommendedName>
</protein>
<sequence>MFVYAFATIPLIRELEDISIYKQVWYADDSSVTGDLNSIPVWFQNLLRIGPHYGYFPEPSKSFLVVHASMISEAKYSSKTLV</sequence>